<dbReference type="AlphaFoldDB" id="A0A078A8X1"/>
<dbReference type="InterPro" id="IPR001611">
    <property type="entry name" value="Leu-rich_rpt"/>
</dbReference>
<evidence type="ECO:0000256" key="2">
    <source>
        <dbReference type="ARBA" id="ARBA00022737"/>
    </source>
</evidence>
<dbReference type="InterPro" id="IPR032675">
    <property type="entry name" value="LRR_dom_sf"/>
</dbReference>
<feature type="compositionally biased region" description="Acidic residues" evidence="4">
    <location>
        <begin position="173"/>
        <end position="197"/>
    </location>
</feature>
<feature type="compositionally biased region" description="Acidic residues" evidence="4">
    <location>
        <begin position="247"/>
        <end position="260"/>
    </location>
</feature>
<evidence type="ECO:0000313" key="6">
    <source>
        <dbReference type="Proteomes" id="UP000039865"/>
    </source>
</evidence>
<accession>A0A078A8X1</accession>
<keyword evidence="2" id="KW-0677">Repeat</keyword>
<dbReference type="OrthoDB" id="2160613at2759"/>
<evidence type="ECO:0000256" key="1">
    <source>
        <dbReference type="ARBA" id="ARBA00022614"/>
    </source>
</evidence>
<feature type="region of interest" description="Disordered" evidence="4">
    <location>
        <begin position="170"/>
        <end position="197"/>
    </location>
</feature>
<feature type="compositionally biased region" description="Acidic residues" evidence="4">
    <location>
        <begin position="220"/>
        <end position="239"/>
    </location>
</feature>
<dbReference type="InParanoid" id="A0A078A8X1"/>
<dbReference type="SUPFAM" id="SSF52058">
    <property type="entry name" value="L domain-like"/>
    <property type="match status" value="1"/>
</dbReference>
<dbReference type="GO" id="GO:0005634">
    <property type="term" value="C:nucleus"/>
    <property type="evidence" value="ECO:0007669"/>
    <property type="project" value="TreeGrafter"/>
</dbReference>
<dbReference type="InterPro" id="IPR045081">
    <property type="entry name" value="AN32"/>
</dbReference>
<organism evidence="5 6">
    <name type="scientific">Stylonychia lemnae</name>
    <name type="common">Ciliate</name>
    <dbReference type="NCBI Taxonomy" id="5949"/>
    <lineage>
        <taxon>Eukaryota</taxon>
        <taxon>Sar</taxon>
        <taxon>Alveolata</taxon>
        <taxon>Ciliophora</taxon>
        <taxon>Intramacronucleata</taxon>
        <taxon>Spirotrichea</taxon>
        <taxon>Stichotrichia</taxon>
        <taxon>Sporadotrichida</taxon>
        <taxon>Oxytrichidae</taxon>
        <taxon>Stylonychinae</taxon>
        <taxon>Stylonychia</taxon>
    </lineage>
</organism>
<reference evidence="5 6" key="1">
    <citation type="submission" date="2014-06" db="EMBL/GenBank/DDBJ databases">
        <authorList>
            <person name="Swart Estienne"/>
        </authorList>
    </citation>
    <scope>NUCLEOTIDE SEQUENCE [LARGE SCALE GENOMIC DNA]</scope>
    <source>
        <strain evidence="5 6">130c</strain>
    </source>
</reference>
<dbReference type="EMBL" id="CCKQ01005976">
    <property type="protein sequence ID" value="CDW77248.1"/>
    <property type="molecule type" value="Genomic_DNA"/>
</dbReference>
<keyword evidence="1" id="KW-0433">Leucine-rich repeat</keyword>
<sequence length="333" mass="38251">MGKMAKLLTFEQVTQGGKYPMILERTILQRVPEGKEIDPTEYEHLLLDGVTVPDIFEHDREFLEQFINVTSISFNSCCLKSLTQFPKLDKVIKIELQDNKIQKGLEILIERCPNVEILKLGNNQINSLKEVQKLGPLRNLRHLDLIGNPLCEIINYTDKIFQVLPDLHNLDGQDQEGNEVITDEEDINEENDLDDYGDEQDMIADGVLQDQNDQDSGSNGEDDQDEKDGDDEEEDNDSYEDQKSSEESDPGDEGTEDEEEVTRIQKLNQRDSQEERLEQEQKLTYKKMKMLEYSSGSDQDDGEHSEIINLGKRKARALKSCFPLDKRLCTDDF</sequence>
<dbReference type="OMA" id="PMILERT"/>
<protein>
    <submittedName>
        <fullName evidence="5">Acidic leucine-rich nuclear phosphoprotein 32 family member e</fullName>
    </submittedName>
</protein>
<comment type="similarity">
    <text evidence="3">Belongs to the ANP32 family.</text>
</comment>
<keyword evidence="6" id="KW-1185">Reference proteome</keyword>
<dbReference type="Proteomes" id="UP000039865">
    <property type="component" value="Unassembled WGS sequence"/>
</dbReference>
<dbReference type="GO" id="GO:0042393">
    <property type="term" value="F:histone binding"/>
    <property type="evidence" value="ECO:0007669"/>
    <property type="project" value="TreeGrafter"/>
</dbReference>
<feature type="region of interest" description="Disordered" evidence="4">
    <location>
        <begin position="209"/>
        <end position="278"/>
    </location>
</feature>
<feature type="compositionally biased region" description="Polar residues" evidence="4">
    <location>
        <begin position="209"/>
        <end position="219"/>
    </location>
</feature>
<dbReference type="Gene3D" id="3.80.10.10">
    <property type="entry name" value="Ribonuclease Inhibitor"/>
    <property type="match status" value="1"/>
</dbReference>
<evidence type="ECO:0000256" key="4">
    <source>
        <dbReference type="SAM" id="MobiDB-lite"/>
    </source>
</evidence>
<evidence type="ECO:0000313" key="5">
    <source>
        <dbReference type="EMBL" id="CDW77248.1"/>
    </source>
</evidence>
<evidence type="ECO:0000256" key="3">
    <source>
        <dbReference type="ARBA" id="ARBA00025777"/>
    </source>
</evidence>
<name>A0A078A8X1_STYLE</name>
<proteinExistence type="inferred from homology"/>
<dbReference type="PROSITE" id="PS51450">
    <property type="entry name" value="LRR"/>
    <property type="match status" value="1"/>
</dbReference>
<dbReference type="Pfam" id="PF14580">
    <property type="entry name" value="LRR_9"/>
    <property type="match status" value="1"/>
</dbReference>
<gene>
    <name evidence="5" type="primary">Contig19542.g20717</name>
    <name evidence="5" type="ORF">STYLEM_6208</name>
</gene>
<dbReference type="PANTHER" id="PTHR11375:SF0">
    <property type="entry name" value="ACIDIC LEUCINE-RICH NUCLEAR PHOSPHOPROTEIN 32 FAMILY MEMBER A"/>
    <property type="match status" value="1"/>
</dbReference>
<dbReference type="PANTHER" id="PTHR11375">
    <property type="entry name" value="ACIDIC LEUCINE-RICH NUCLEAR PHOSPHOPROTEIN 32"/>
    <property type="match status" value="1"/>
</dbReference>
<feature type="compositionally biased region" description="Basic and acidic residues" evidence="4">
    <location>
        <begin position="268"/>
        <end position="278"/>
    </location>
</feature>